<dbReference type="InterPro" id="IPR000001">
    <property type="entry name" value="Kringle"/>
</dbReference>
<feature type="transmembrane region" description="Helical" evidence="5">
    <location>
        <begin position="199"/>
        <end position="225"/>
    </location>
</feature>
<dbReference type="InterPro" id="IPR018056">
    <property type="entry name" value="Kringle_CS"/>
</dbReference>
<keyword evidence="1 3" id="KW-0420">Kringle</keyword>
<evidence type="ECO:0000256" key="2">
    <source>
        <dbReference type="ARBA" id="ARBA00023157"/>
    </source>
</evidence>
<keyword evidence="9" id="KW-1185">Reference proteome</keyword>
<feature type="compositionally biased region" description="Gly residues" evidence="4">
    <location>
        <begin position="118"/>
        <end position="161"/>
    </location>
</feature>
<evidence type="ECO:0000256" key="5">
    <source>
        <dbReference type="SAM" id="Phobius"/>
    </source>
</evidence>
<evidence type="ECO:0000256" key="6">
    <source>
        <dbReference type="SAM" id="SignalP"/>
    </source>
</evidence>
<evidence type="ECO:0000256" key="4">
    <source>
        <dbReference type="SAM" id="MobiDB-lite"/>
    </source>
</evidence>
<organism evidence="8 9">
    <name type="scientific">Coilia grayii</name>
    <name type="common">Gray's grenadier anchovy</name>
    <dbReference type="NCBI Taxonomy" id="363190"/>
    <lineage>
        <taxon>Eukaryota</taxon>
        <taxon>Metazoa</taxon>
        <taxon>Chordata</taxon>
        <taxon>Craniata</taxon>
        <taxon>Vertebrata</taxon>
        <taxon>Euteleostomi</taxon>
        <taxon>Actinopterygii</taxon>
        <taxon>Neopterygii</taxon>
        <taxon>Teleostei</taxon>
        <taxon>Clupei</taxon>
        <taxon>Clupeiformes</taxon>
        <taxon>Clupeoidei</taxon>
        <taxon>Engraulidae</taxon>
        <taxon>Coilinae</taxon>
        <taxon>Coilia</taxon>
    </lineage>
</organism>
<comment type="caution">
    <text evidence="8">The sequence shown here is derived from an EMBL/GenBank/DDBJ whole genome shotgun (WGS) entry which is preliminary data.</text>
</comment>
<keyword evidence="5" id="KW-0472">Membrane</keyword>
<keyword evidence="5" id="KW-0812">Transmembrane</keyword>
<dbReference type="InterPro" id="IPR038178">
    <property type="entry name" value="Kringle_sf"/>
</dbReference>
<gene>
    <name evidence="8" type="ORF">ACEWY4_004908</name>
</gene>
<dbReference type="PRINTS" id="PR00018">
    <property type="entry name" value="KRINGLE"/>
</dbReference>
<feature type="chain" id="PRO_5044882853" description="Kringle domain-containing protein" evidence="6">
    <location>
        <begin position="18"/>
        <end position="335"/>
    </location>
</feature>
<feature type="compositionally biased region" description="Acidic residues" evidence="4">
    <location>
        <begin position="310"/>
        <end position="321"/>
    </location>
</feature>
<reference evidence="8 9" key="1">
    <citation type="submission" date="2024-09" db="EMBL/GenBank/DDBJ databases">
        <title>A chromosome-level genome assembly of Gray's grenadier anchovy, Coilia grayii.</title>
        <authorList>
            <person name="Fu Z."/>
        </authorList>
    </citation>
    <scope>NUCLEOTIDE SEQUENCE [LARGE SCALE GENOMIC DNA]</scope>
    <source>
        <strain evidence="8">G4</strain>
        <tissue evidence="8">Muscle</tissue>
    </source>
</reference>
<dbReference type="PROSITE" id="PS50070">
    <property type="entry name" value="KRINGLE_2"/>
    <property type="match status" value="1"/>
</dbReference>
<dbReference type="EMBL" id="JBHFQA010000004">
    <property type="protein sequence ID" value="KAL2100514.1"/>
    <property type="molecule type" value="Genomic_DNA"/>
</dbReference>
<dbReference type="PROSITE" id="PS00021">
    <property type="entry name" value="KRINGLE_1"/>
    <property type="match status" value="1"/>
</dbReference>
<evidence type="ECO:0000313" key="9">
    <source>
        <dbReference type="Proteomes" id="UP001591681"/>
    </source>
</evidence>
<keyword evidence="2" id="KW-1015">Disulfide bond</keyword>
<feature type="domain" description="Kringle" evidence="7">
    <location>
        <begin position="22"/>
        <end position="98"/>
    </location>
</feature>
<evidence type="ECO:0000256" key="1">
    <source>
        <dbReference type="ARBA" id="ARBA00022572"/>
    </source>
</evidence>
<keyword evidence="6" id="KW-0732">Signal</keyword>
<feature type="signal peptide" evidence="6">
    <location>
        <begin position="1"/>
        <end position="17"/>
    </location>
</feature>
<proteinExistence type="predicted"/>
<accession>A0ABD1KMV5</accession>
<name>A0ABD1KMV5_9TELE</name>
<dbReference type="AlphaFoldDB" id="A0ABD1KMV5"/>
<evidence type="ECO:0000313" key="8">
    <source>
        <dbReference type="EMBL" id="KAL2100514.1"/>
    </source>
</evidence>
<feature type="region of interest" description="Disordered" evidence="4">
    <location>
        <begin position="282"/>
        <end position="335"/>
    </location>
</feature>
<protein>
    <recommendedName>
        <fullName evidence="7">Kringle domain-containing protein</fullName>
    </recommendedName>
</protein>
<dbReference type="Proteomes" id="UP001591681">
    <property type="component" value="Unassembled WGS sequence"/>
</dbReference>
<evidence type="ECO:0000259" key="7">
    <source>
        <dbReference type="PROSITE" id="PS50070"/>
    </source>
</evidence>
<feature type="region of interest" description="Disordered" evidence="4">
    <location>
        <begin position="107"/>
        <end position="185"/>
    </location>
</feature>
<keyword evidence="5" id="KW-1133">Transmembrane helix</keyword>
<feature type="compositionally biased region" description="Acidic residues" evidence="4">
    <location>
        <begin position="282"/>
        <end position="292"/>
    </location>
</feature>
<dbReference type="SUPFAM" id="SSF57440">
    <property type="entry name" value="Kringle-like"/>
    <property type="match status" value="1"/>
</dbReference>
<dbReference type="InterPro" id="IPR013806">
    <property type="entry name" value="Kringle-like"/>
</dbReference>
<dbReference type="SMART" id="SM00130">
    <property type="entry name" value="KR"/>
    <property type="match status" value="1"/>
</dbReference>
<sequence length="335" mass="35581">MIVRGYIFLSAVFLTTASVIPDCIRVHGGQYDWERTIGSNGEKCLNWLNVTRGYNFTRNNTALWDHSFCRNPDSSVRPWCYVLAGGTVQKQDCDPALCQDQAASPTVKMTVEPPPPSGGGQADADGGGQADADGGGQADADGGGQADADGGGQADADGGGQADADGSRPVQRGSVAVKPDTGISRRVRVGPKQKKDLGALGYALGGIMMLIIIMLGTGIIVGYFYKKAQKLKQQQEQRAYEQEMHRMNLPLSAFSNPACQLDEDACSPPNHQEALLEQEEVQGVVEEEEDGGAAEGVERSKLQEAVVQLGEEEEEEDEEEGGASHSLHRADASGA</sequence>
<evidence type="ECO:0000256" key="3">
    <source>
        <dbReference type="PROSITE-ProRule" id="PRU00121"/>
    </source>
</evidence>
<dbReference type="Pfam" id="PF00051">
    <property type="entry name" value="Kringle"/>
    <property type="match status" value="1"/>
</dbReference>
<comment type="caution">
    <text evidence="3">Lacks conserved residue(s) required for the propagation of feature annotation.</text>
</comment>
<dbReference type="Gene3D" id="2.40.20.10">
    <property type="entry name" value="Plasminogen Kringle 4"/>
    <property type="match status" value="1"/>
</dbReference>